<gene>
    <name evidence="2" type="ORF">PILCRDRAFT_823074</name>
</gene>
<protein>
    <submittedName>
        <fullName evidence="2">Uncharacterized protein</fullName>
    </submittedName>
</protein>
<dbReference type="EMBL" id="KN833007">
    <property type="protein sequence ID" value="KIM79895.1"/>
    <property type="molecule type" value="Genomic_DNA"/>
</dbReference>
<feature type="compositionally biased region" description="Low complexity" evidence="1">
    <location>
        <begin position="1"/>
        <end position="21"/>
    </location>
</feature>
<keyword evidence="3" id="KW-1185">Reference proteome</keyword>
<dbReference type="AlphaFoldDB" id="A0A0C3F5B8"/>
<dbReference type="InParanoid" id="A0A0C3F5B8"/>
<reference evidence="2 3" key="1">
    <citation type="submission" date="2014-04" db="EMBL/GenBank/DDBJ databases">
        <authorList>
            <consortium name="DOE Joint Genome Institute"/>
            <person name="Kuo A."/>
            <person name="Tarkka M."/>
            <person name="Buscot F."/>
            <person name="Kohler A."/>
            <person name="Nagy L.G."/>
            <person name="Floudas D."/>
            <person name="Copeland A."/>
            <person name="Barry K.W."/>
            <person name="Cichocki N."/>
            <person name="Veneault-Fourrey C."/>
            <person name="LaButti K."/>
            <person name="Lindquist E.A."/>
            <person name="Lipzen A."/>
            <person name="Lundell T."/>
            <person name="Morin E."/>
            <person name="Murat C."/>
            <person name="Sun H."/>
            <person name="Tunlid A."/>
            <person name="Henrissat B."/>
            <person name="Grigoriev I.V."/>
            <person name="Hibbett D.S."/>
            <person name="Martin F."/>
            <person name="Nordberg H.P."/>
            <person name="Cantor M.N."/>
            <person name="Hua S.X."/>
        </authorList>
    </citation>
    <scope>NUCLEOTIDE SEQUENCE [LARGE SCALE GENOMIC DNA]</scope>
    <source>
        <strain evidence="2 3">F 1598</strain>
    </source>
</reference>
<organism evidence="2 3">
    <name type="scientific">Piloderma croceum (strain F 1598)</name>
    <dbReference type="NCBI Taxonomy" id="765440"/>
    <lineage>
        <taxon>Eukaryota</taxon>
        <taxon>Fungi</taxon>
        <taxon>Dikarya</taxon>
        <taxon>Basidiomycota</taxon>
        <taxon>Agaricomycotina</taxon>
        <taxon>Agaricomycetes</taxon>
        <taxon>Agaricomycetidae</taxon>
        <taxon>Atheliales</taxon>
        <taxon>Atheliaceae</taxon>
        <taxon>Piloderma</taxon>
    </lineage>
</organism>
<evidence type="ECO:0000313" key="3">
    <source>
        <dbReference type="Proteomes" id="UP000054166"/>
    </source>
</evidence>
<dbReference type="Proteomes" id="UP000054166">
    <property type="component" value="Unassembled WGS sequence"/>
</dbReference>
<sequence>MFLRSGNRLRSLSSPPLLGTSQVTDDQSESVSSHVSEVTDTRDYLKASAGYCSDRARYNTVAMQELVRCLVLLVFWV</sequence>
<evidence type="ECO:0000313" key="2">
    <source>
        <dbReference type="EMBL" id="KIM79895.1"/>
    </source>
</evidence>
<evidence type="ECO:0000256" key="1">
    <source>
        <dbReference type="SAM" id="MobiDB-lite"/>
    </source>
</evidence>
<name>A0A0C3F5B8_PILCF</name>
<feature type="region of interest" description="Disordered" evidence="1">
    <location>
        <begin position="1"/>
        <end position="39"/>
    </location>
</feature>
<reference evidence="3" key="2">
    <citation type="submission" date="2015-01" db="EMBL/GenBank/DDBJ databases">
        <title>Evolutionary Origins and Diversification of the Mycorrhizal Mutualists.</title>
        <authorList>
            <consortium name="DOE Joint Genome Institute"/>
            <consortium name="Mycorrhizal Genomics Consortium"/>
            <person name="Kohler A."/>
            <person name="Kuo A."/>
            <person name="Nagy L.G."/>
            <person name="Floudas D."/>
            <person name="Copeland A."/>
            <person name="Barry K.W."/>
            <person name="Cichocki N."/>
            <person name="Veneault-Fourrey C."/>
            <person name="LaButti K."/>
            <person name="Lindquist E.A."/>
            <person name="Lipzen A."/>
            <person name="Lundell T."/>
            <person name="Morin E."/>
            <person name="Murat C."/>
            <person name="Riley R."/>
            <person name="Ohm R."/>
            <person name="Sun H."/>
            <person name="Tunlid A."/>
            <person name="Henrissat B."/>
            <person name="Grigoriev I.V."/>
            <person name="Hibbett D.S."/>
            <person name="Martin F."/>
        </authorList>
    </citation>
    <scope>NUCLEOTIDE SEQUENCE [LARGE SCALE GENOMIC DNA]</scope>
    <source>
        <strain evidence="3">F 1598</strain>
    </source>
</reference>
<dbReference type="HOGENOM" id="CLU_2638940_0_0_1"/>
<accession>A0A0C3F5B8</accession>
<proteinExistence type="predicted"/>